<gene>
    <name evidence="9" type="ORF">DSTB1V02_LOCUS8018</name>
</gene>
<keyword evidence="2" id="KW-0805">Transcription regulation</keyword>
<evidence type="ECO:0000256" key="1">
    <source>
        <dbReference type="ARBA" id="ARBA00004123"/>
    </source>
</evidence>
<dbReference type="PROSITE" id="PS50888">
    <property type="entry name" value="BHLH"/>
    <property type="match status" value="1"/>
</dbReference>
<keyword evidence="4" id="KW-0804">Transcription</keyword>
<reference evidence="9" key="1">
    <citation type="submission" date="2020-11" db="EMBL/GenBank/DDBJ databases">
        <authorList>
            <person name="Tran Van P."/>
        </authorList>
    </citation>
    <scope>NUCLEOTIDE SEQUENCE</scope>
</reference>
<evidence type="ECO:0000256" key="2">
    <source>
        <dbReference type="ARBA" id="ARBA00023015"/>
    </source>
</evidence>
<sequence>MDEGTANGVIHPLDPLTPFETKDSNSASYIFSRCNSTGSLHTPTSSAANTSRCCEISSTDDEDSDYKSNSLSYKERRREAHTHAEQKRRDAIKRGYESLQEVVPKCQQLDSYLQQQKRKQEGELARLRKEVMALEIMKASCEELVRAHRNRPMHSEQQSMQELLSGILVQLPPNATLPHLPSYSEGKFKHAVPSTAPY</sequence>
<dbReference type="GO" id="GO:0000978">
    <property type="term" value="F:RNA polymerase II cis-regulatory region sequence-specific DNA binding"/>
    <property type="evidence" value="ECO:0007669"/>
    <property type="project" value="TreeGrafter"/>
</dbReference>
<dbReference type="GO" id="GO:0000981">
    <property type="term" value="F:DNA-binding transcription factor activity, RNA polymerase II-specific"/>
    <property type="evidence" value="ECO:0007669"/>
    <property type="project" value="TreeGrafter"/>
</dbReference>
<evidence type="ECO:0000256" key="6">
    <source>
        <dbReference type="SAM" id="Coils"/>
    </source>
</evidence>
<dbReference type="Gene3D" id="4.10.280.10">
    <property type="entry name" value="Helix-loop-helix DNA-binding domain"/>
    <property type="match status" value="1"/>
</dbReference>
<feature type="compositionally biased region" description="Basic and acidic residues" evidence="7">
    <location>
        <begin position="73"/>
        <end position="88"/>
    </location>
</feature>
<evidence type="ECO:0000313" key="10">
    <source>
        <dbReference type="Proteomes" id="UP000677054"/>
    </source>
</evidence>
<dbReference type="AlphaFoldDB" id="A0A7R8XIS4"/>
<dbReference type="PANTHER" id="PTHR15741">
    <property type="entry name" value="BASIC HELIX-LOOP-HELIX ZIP TRANSCRIPTION FACTOR"/>
    <property type="match status" value="1"/>
</dbReference>
<keyword evidence="10" id="KW-1185">Reference proteome</keyword>
<evidence type="ECO:0000256" key="4">
    <source>
        <dbReference type="ARBA" id="ARBA00023163"/>
    </source>
</evidence>
<evidence type="ECO:0000256" key="3">
    <source>
        <dbReference type="ARBA" id="ARBA00023125"/>
    </source>
</evidence>
<feature type="domain" description="BHLH" evidence="8">
    <location>
        <begin position="76"/>
        <end position="134"/>
    </location>
</feature>
<dbReference type="GO" id="GO:0046983">
    <property type="term" value="F:protein dimerization activity"/>
    <property type="evidence" value="ECO:0007669"/>
    <property type="project" value="InterPro"/>
</dbReference>
<feature type="region of interest" description="Disordered" evidence="7">
    <location>
        <begin position="56"/>
        <end position="88"/>
    </location>
</feature>
<evidence type="ECO:0000259" key="8">
    <source>
        <dbReference type="PROSITE" id="PS50888"/>
    </source>
</evidence>
<dbReference type="OrthoDB" id="5778525at2759"/>
<evidence type="ECO:0000256" key="5">
    <source>
        <dbReference type="ARBA" id="ARBA00023242"/>
    </source>
</evidence>
<dbReference type="InterPro" id="IPR036638">
    <property type="entry name" value="HLH_DNA-bd_sf"/>
</dbReference>
<dbReference type="EMBL" id="LR901256">
    <property type="protein sequence ID" value="CAD7248198.1"/>
    <property type="molecule type" value="Genomic_DNA"/>
</dbReference>
<comment type="subcellular location">
    <subcellularLocation>
        <location evidence="1">Nucleus</location>
    </subcellularLocation>
</comment>
<keyword evidence="5" id="KW-0539">Nucleus</keyword>
<feature type="coiled-coil region" evidence="6">
    <location>
        <begin position="117"/>
        <end position="144"/>
    </location>
</feature>
<dbReference type="PANTHER" id="PTHR15741:SF25">
    <property type="entry name" value="MAX-LIKE PROTEIN X"/>
    <property type="match status" value="1"/>
</dbReference>
<accession>A0A7R8XIS4</accession>
<dbReference type="SUPFAM" id="SSF47459">
    <property type="entry name" value="HLH, helix-loop-helix DNA-binding domain"/>
    <property type="match status" value="1"/>
</dbReference>
<dbReference type="Proteomes" id="UP000677054">
    <property type="component" value="Unassembled WGS sequence"/>
</dbReference>
<keyword evidence="6" id="KW-0175">Coiled coil</keyword>
<evidence type="ECO:0000313" key="9">
    <source>
        <dbReference type="EMBL" id="CAD7248198.1"/>
    </source>
</evidence>
<dbReference type="Pfam" id="PF00010">
    <property type="entry name" value="HLH"/>
    <property type="match status" value="1"/>
</dbReference>
<name>A0A7R8XIS4_9CRUS</name>
<dbReference type="EMBL" id="CAJPEV010001739">
    <property type="protein sequence ID" value="CAG0894129.1"/>
    <property type="molecule type" value="Genomic_DNA"/>
</dbReference>
<proteinExistence type="predicted"/>
<keyword evidence="3" id="KW-0238">DNA-binding</keyword>
<dbReference type="GO" id="GO:0005634">
    <property type="term" value="C:nucleus"/>
    <property type="evidence" value="ECO:0007669"/>
    <property type="project" value="UniProtKB-SubCell"/>
</dbReference>
<evidence type="ECO:0000256" key="7">
    <source>
        <dbReference type="SAM" id="MobiDB-lite"/>
    </source>
</evidence>
<dbReference type="InterPro" id="IPR011598">
    <property type="entry name" value="bHLH_dom"/>
</dbReference>
<protein>
    <recommendedName>
        <fullName evidence="8">BHLH domain-containing protein</fullName>
    </recommendedName>
</protein>
<organism evidence="9">
    <name type="scientific">Darwinula stevensoni</name>
    <dbReference type="NCBI Taxonomy" id="69355"/>
    <lineage>
        <taxon>Eukaryota</taxon>
        <taxon>Metazoa</taxon>
        <taxon>Ecdysozoa</taxon>
        <taxon>Arthropoda</taxon>
        <taxon>Crustacea</taxon>
        <taxon>Oligostraca</taxon>
        <taxon>Ostracoda</taxon>
        <taxon>Podocopa</taxon>
        <taxon>Podocopida</taxon>
        <taxon>Darwinulocopina</taxon>
        <taxon>Darwinuloidea</taxon>
        <taxon>Darwinulidae</taxon>
        <taxon>Darwinula</taxon>
    </lineage>
</organism>
<dbReference type="InterPro" id="IPR052207">
    <property type="entry name" value="Max-like/E-box_TFs"/>
</dbReference>